<dbReference type="GO" id="GO:0006261">
    <property type="term" value="P:DNA-templated DNA replication"/>
    <property type="evidence" value="ECO:0007669"/>
    <property type="project" value="TreeGrafter"/>
</dbReference>
<feature type="domain" description="DNA-directed DNA polymerase family B multifunctional" evidence="7">
    <location>
        <begin position="8"/>
        <end position="146"/>
    </location>
</feature>
<dbReference type="Pfam" id="PF00136">
    <property type="entry name" value="DNA_pol_B"/>
    <property type="match status" value="1"/>
</dbReference>
<dbReference type="AlphaFoldDB" id="A0A9W4SQV3"/>
<dbReference type="GO" id="GO:0003887">
    <property type="term" value="F:DNA-directed DNA polymerase activity"/>
    <property type="evidence" value="ECO:0007669"/>
    <property type="project" value="UniProtKB-KW"/>
</dbReference>
<dbReference type="InterPro" id="IPR042087">
    <property type="entry name" value="DNA_pol_B_thumb"/>
</dbReference>
<protein>
    <recommendedName>
        <fullName evidence="1">DNA-directed DNA polymerase</fullName>
        <ecNumber evidence="1">2.7.7.7</ecNumber>
    </recommendedName>
</protein>
<dbReference type="EC" id="2.7.7.7" evidence="1"/>
<proteinExistence type="predicted"/>
<reference evidence="8" key="1">
    <citation type="submission" date="2022-08" db="EMBL/GenBank/DDBJ databases">
        <authorList>
            <person name="Kallberg Y."/>
            <person name="Tangrot J."/>
            <person name="Rosling A."/>
        </authorList>
    </citation>
    <scope>NUCLEOTIDE SEQUENCE</scope>
    <source>
        <strain evidence="8">Wild A</strain>
    </source>
</reference>
<dbReference type="Gene3D" id="1.10.132.60">
    <property type="entry name" value="DNA polymerase family B, C-terminal domain"/>
    <property type="match status" value="1"/>
</dbReference>
<evidence type="ECO:0000256" key="6">
    <source>
        <dbReference type="ARBA" id="ARBA00049244"/>
    </source>
</evidence>
<evidence type="ECO:0000313" key="9">
    <source>
        <dbReference type="Proteomes" id="UP001153678"/>
    </source>
</evidence>
<evidence type="ECO:0000256" key="4">
    <source>
        <dbReference type="ARBA" id="ARBA00022932"/>
    </source>
</evidence>
<comment type="caution">
    <text evidence="8">The sequence shown here is derived from an EMBL/GenBank/DDBJ whole genome shotgun (WGS) entry which is preliminary data.</text>
</comment>
<dbReference type="Gene3D" id="3.90.1600.10">
    <property type="entry name" value="Palm domain of DNA polymerase"/>
    <property type="match status" value="1"/>
</dbReference>
<evidence type="ECO:0000313" key="8">
    <source>
        <dbReference type="EMBL" id="CAI2178280.1"/>
    </source>
</evidence>
<evidence type="ECO:0000256" key="5">
    <source>
        <dbReference type="ARBA" id="ARBA00023125"/>
    </source>
</evidence>
<dbReference type="Proteomes" id="UP001153678">
    <property type="component" value="Unassembled WGS sequence"/>
</dbReference>
<comment type="catalytic activity">
    <reaction evidence="6">
        <text>DNA(n) + a 2'-deoxyribonucleoside 5'-triphosphate = DNA(n+1) + diphosphate</text>
        <dbReference type="Rhea" id="RHEA:22508"/>
        <dbReference type="Rhea" id="RHEA-COMP:17339"/>
        <dbReference type="Rhea" id="RHEA-COMP:17340"/>
        <dbReference type="ChEBI" id="CHEBI:33019"/>
        <dbReference type="ChEBI" id="CHEBI:61560"/>
        <dbReference type="ChEBI" id="CHEBI:173112"/>
        <dbReference type="EC" id="2.7.7.7"/>
    </reaction>
</comment>
<dbReference type="SUPFAM" id="SSF56672">
    <property type="entry name" value="DNA/RNA polymerases"/>
    <property type="match status" value="1"/>
</dbReference>
<name>A0A9W4SQV3_9GLOM</name>
<dbReference type="InterPro" id="IPR050240">
    <property type="entry name" value="DNA_pol_type-B"/>
</dbReference>
<dbReference type="Gene3D" id="1.10.287.690">
    <property type="entry name" value="Helix hairpin bin"/>
    <property type="match status" value="1"/>
</dbReference>
<dbReference type="PANTHER" id="PTHR10322">
    <property type="entry name" value="DNA POLYMERASE CATALYTIC SUBUNIT"/>
    <property type="match status" value="1"/>
</dbReference>
<keyword evidence="4" id="KW-0239">DNA-directed DNA polymerase</keyword>
<sequence>MVINTRIHENIKKRKYPSAYIFSPKKGIESERPITGLDFASLYPNIIMAYNHFSEKFIFDLKDADIAQNNRNNLHKIEFSFNNHIVQACDKRIPERLNLEYSSVCFDYDYWDSKYKALKVYMNTFYGKVENSLSLIFLHKLAYGTTMTEKYNLNLVLWKCDKAFFREELFKEAYWTEIVKITMDVMRKDMRPKKENLCNNRFMKRIRERNERIPNPDEQFSYIIVKGPYLHDEKGRLIPYRVGDNMEYLSNIAKKQNMEIDINYYLSIMVAM</sequence>
<evidence type="ECO:0000256" key="2">
    <source>
        <dbReference type="ARBA" id="ARBA00022679"/>
    </source>
</evidence>
<dbReference type="GO" id="GO:0003677">
    <property type="term" value="F:DNA binding"/>
    <property type="evidence" value="ECO:0007669"/>
    <property type="project" value="UniProtKB-KW"/>
</dbReference>
<organism evidence="8 9">
    <name type="scientific">Funneliformis geosporum</name>
    <dbReference type="NCBI Taxonomy" id="1117311"/>
    <lineage>
        <taxon>Eukaryota</taxon>
        <taxon>Fungi</taxon>
        <taxon>Fungi incertae sedis</taxon>
        <taxon>Mucoromycota</taxon>
        <taxon>Glomeromycotina</taxon>
        <taxon>Glomeromycetes</taxon>
        <taxon>Glomerales</taxon>
        <taxon>Glomeraceae</taxon>
        <taxon>Funneliformis</taxon>
    </lineage>
</organism>
<dbReference type="PANTHER" id="PTHR10322:SF23">
    <property type="entry name" value="DNA POLYMERASE DELTA CATALYTIC SUBUNIT"/>
    <property type="match status" value="1"/>
</dbReference>
<dbReference type="OrthoDB" id="6755010at2759"/>
<accession>A0A9W4SQV3</accession>
<dbReference type="InterPro" id="IPR043502">
    <property type="entry name" value="DNA/RNA_pol_sf"/>
</dbReference>
<dbReference type="EMBL" id="CAMKVN010001829">
    <property type="protein sequence ID" value="CAI2178280.1"/>
    <property type="molecule type" value="Genomic_DNA"/>
</dbReference>
<keyword evidence="2" id="KW-0808">Transferase</keyword>
<evidence type="ECO:0000256" key="1">
    <source>
        <dbReference type="ARBA" id="ARBA00012417"/>
    </source>
</evidence>
<dbReference type="GO" id="GO:0000166">
    <property type="term" value="F:nucleotide binding"/>
    <property type="evidence" value="ECO:0007669"/>
    <property type="project" value="InterPro"/>
</dbReference>
<dbReference type="InterPro" id="IPR006134">
    <property type="entry name" value="DNA-dir_DNA_pol_B_multi_dom"/>
</dbReference>
<evidence type="ECO:0000256" key="3">
    <source>
        <dbReference type="ARBA" id="ARBA00022695"/>
    </source>
</evidence>
<keyword evidence="3" id="KW-0548">Nucleotidyltransferase</keyword>
<evidence type="ECO:0000259" key="7">
    <source>
        <dbReference type="Pfam" id="PF00136"/>
    </source>
</evidence>
<gene>
    <name evidence="8" type="ORF">FWILDA_LOCUS8505</name>
</gene>
<keyword evidence="9" id="KW-1185">Reference proteome</keyword>
<keyword evidence="5" id="KW-0238">DNA-binding</keyword>
<dbReference type="InterPro" id="IPR023211">
    <property type="entry name" value="DNA_pol_palm_dom_sf"/>
</dbReference>